<accession>A0A7J7LJF7</accession>
<evidence type="ECO:0000259" key="1">
    <source>
        <dbReference type="Pfam" id="PF26253"/>
    </source>
</evidence>
<keyword evidence="3" id="KW-1185">Reference proteome</keyword>
<proteinExistence type="predicted"/>
<dbReference type="OrthoDB" id="6513042at2759"/>
<dbReference type="Proteomes" id="UP000541444">
    <property type="component" value="Unassembled WGS sequence"/>
</dbReference>
<dbReference type="GO" id="GO:0003968">
    <property type="term" value="F:RNA-directed RNA polymerase activity"/>
    <property type="evidence" value="ECO:0007669"/>
    <property type="project" value="InterPro"/>
</dbReference>
<dbReference type="PANTHER" id="PTHR23079:SF55">
    <property type="entry name" value="RNA-DIRECTED RNA POLYMERASE"/>
    <property type="match status" value="1"/>
</dbReference>
<sequence>MSDSRFSMYIRAIIEIARLEAAGVVTEDSMRFDRVGFKMNHYKEMTERESHRMIDVIGREDGDVLKSSRLKSHKRIIIPKYLRAEKFPHFMERRNSFNSKSVLGQIHDKVESFQSLELQSKEVWKLPCFSGEVEKSCLLLWTDHYDQYRTDMKHALELDQELKNEAANRVLQKYKQILYGAAEFEESPRSREEIFNEALSIYQVNYDYANKVDDVGKCGFAWKIAGRALYALYAKMQDEDVIICSKSILHEILN</sequence>
<feature type="domain" description="RDRP C-terminal head" evidence="1">
    <location>
        <begin position="160"/>
        <end position="239"/>
    </location>
</feature>
<reference evidence="2 3" key="1">
    <citation type="journal article" date="2020" name="IScience">
        <title>Genome Sequencing of the Endangered Kingdonia uniflora (Circaeasteraceae, Ranunculales) Reveals Potential Mechanisms of Evolutionary Specialization.</title>
        <authorList>
            <person name="Sun Y."/>
            <person name="Deng T."/>
            <person name="Zhang A."/>
            <person name="Moore M.J."/>
            <person name="Landis J.B."/>
            <person name="Lin N."/>
            <person name="Zhang H."/>
            <person name="Zhang X."/>
            <person name="Huang J."/>
            <person name="Zhang X."/>
            <person name="Sun H."/>
            <person name="Wang H."/>
        </authorList>
    </citation>
    <scope>NUCLEOTIDE SEQUENCE [LARGE SCALE GENOMIC DNA]</scope>
    <source>
        <strain evidence="2">TB1705</strain>
        <tissue evidence="2">Leaf</tissue>
    </source>
</reference>
<dbReference type="GO" id="GO:0031380">
    <property type="term" value="C:nuclear RNA-directed RNA polymerase complex"/>
    <property type="evidence" value="ECO:0007669"/>
    <property type="project" value="TreeGrafter"/>
</dbReference>
<name>A0A7J7LJF7_9MAGN</name>
<dbReference type="AlphaFoldDB" id="A0A7J7LJF7"/>
<evidence type="ECO:0000313" key="3">
    <source>
        <dbReference type="Proteomes" id="UP000541444"/>
    </source>
</evidence>
<dbReference type="InterPro" id="IPR058752">
    <property type="entry name" value="RDRP_C_head"/>
</dbReference>
<comment type="caution">
    <text evidence="2">The sequence shown here is derived from an EMBL/GenBank/DDBJ whole genome shotgun (WGS) entry which is preliminary data.</text>
</comment>
<protein>
    <recommendedName>
        <fullName evidence="1">RDRP C-terminal head domain-containing protein</fullName>
    </recommendedName>
</protein>
<dbReference type="EMBL" id="JACGCM010002241">
    <property type="protein sequence ID" value="KAF6142767.1"/>
    <property type="molecule type" value="Genomic_DNA"/>
</dbReference>
<dbReference type="GO" id="GO:0030422">
    <property type="term" value="P:siRNA processing"/>
    <property type="evidence" value="ECO:0007669"/>
    <property type="project" value="TreeGrafter"/>
</dbReference>
<dbReference type="InterPro" id="IPR007855">
    <property type="entry name" value="RDRP"/>
</dbReference>
<evidence type="ECO:0000313" key="2">
    <source>
        <dbReference type="EMBL" id="KAF6142767.1"/>
    </source>
</evidence>
<dbReference type="Pfam" id="PF26253">
    <property type="entry name" value="RdRP_head"/>
    <property type="match status" value="1"/>
</dbReference>
<gene>
    <name evidence="2" type="ORF">GIB67_023249</name>
</gene>
<organism evidence="2 3">
    <name type="scientific">Kingdonia uniflora</name>
    <dbReference type="NCBI Taxonomy" id="39325"/>
    <lineage>
        <taxon>Eukaryota</taxon>
        <taxon>Viridiplantae</taxon>
        <taxon>Streptophyta</taxon>
        <taxon>Embryophyta</taxon>
        <taxon>Tracheophyta</taxon>
        <taxon>Spermatophyta</taxon>
        <taxon>Magnoliopsida</taxon>
        <taxon>Ranunculales</taxon>
        <taxon>Circaeasteraceae</taxon>
        <taxon>Kingdonia</taxon>
    </lineage>
</organism>
<dbReference type="PANTHER" id="PTHR23079">
    <property type="entry name" value="RNA-DEPENDENT RNA POLYMERASE"/>
    <property type="match status" value="1"/>
</dbReference>